<evidence type="ECO:0000256" key="1">
    <source>
        <dbReference type="SAM" id="MobiDB-lite"/>
    </source>
</evidence>
<sequence length="145" mass="15534">MFVAMARVLEQLFSLLLWTASVGLSVALIRNFMADEPEVDATARAQACEGMKTPCDEHLTLFERSVLGRSFRFLVQGEDVSIRCRREHILLGDYRCTRWPPAAAPPPAASSGPAAASAGSARPAPRGGSAKRAAQPPSTTKPQSP</sequence>
<evidence type="ECO:0000313" key="2">
    <source>
        <dbReference type="EMBL" id="AUX45063.1"/>
    </source>
</evidence>
<dbReference type="EMBL" id="CP012673">
    <property type="protein sequence ID" value="AUX45063.1"/>
    <property type="molecule type" value="Genomic_DNA"/>
</dbReference>
<dbReference type="AlphaFoldDB" id="A0A2L0F0L2"/>
<feature type="compositionally biased region" description="Low complexity" evidence="1">
    <location>
        <begin position="109"/>
        <end position="130"/>
    </location>
</feature>
<feature type="compositionally biased region" description="Polar residues" evidence="1">
    <location>
        <begin position="136"/>
        <end position="145"/>
    </location>
</feature>
<name>A0A2L0F0L2_SORCE</name>
<protein>
    <submittedName>
        <fullName evidence="2">Uncharacterized protein</fullName>
    </submittedName>
</protein>
<proteinExistence type="predicted"/>
<accession>A0A2L0F0L2</accession>
<organism evidence="2 3">
    <name type="scientific">Sorangium cellulosum</name>
    <name type="common">Polyangium cellulosum</name>
    <dbReference type="NCBI Taxonomy" id="56"/>
    <lineage>
        <taxon>Bacteria</taxon>
        <taxon>Pseudomonadati</taxon>
        <taxon>Myxococcota</taxon>
        <taxon>Polyangia</taxon>
        <taxon>Polyangiales</taxon>
        <taxon>Polyangiaceae</taxon>
        <taxon>Sorangium</taxon>
    </lineage>
</organism>
<dbReference type="Proteomes" id="UP000238348">
    <property type="component" value="Chromosome"/>
</dbReference>
<gene>
    <name evidence="2" type="ORF">SOCE26_065440</name>
</gene>
<feature type="region of interest" description="Disordered" evidence="1">
    <location>
        <begin position="102"/>
        <end position="145"/>
    </location>
</feature>
<reference evidence="2 3" key="1">
    <citation type="submission" date="2015-09" db="EMBL/GenBank/DDBJ databases">
        <title>Sorangium comparison.</title>
        <authorList>
            <person name="Zaburannyi N."/>
            <person name="Bunk B."/>
            <person name="Overmann J."/>
            <person name="Mueller R."/>
        </authorList>
    </citation>
    <scope>NUCLEOTIDE SEQUENCE [LARGE SCALE GENOMIC DNA]</scope>
    <source>
        <strain evidence="2 3">So ce26</strain>
    </source>
</reference>
<evidence type="ECO:0000313" key="3">
    <source>
        <dbReference type="Proteomes" id="UP000238348"/>
    </source>
</evidence>